<dbReference type="PANTHER" id="PTHR18964:SF149">
    <property type="entry name" value="BIFUNCTIONAL UDP-N-ACETYLGLUCOSAMINE 2-EPIMERASE_N-ACETYLMANNOSAMINE KINASE"/>
    <property type="match status" value="1"/>
</dbReference>
<dbReference type="SUPFAM" id="SSF46785">
    <property type="entry name" value="Winged helix' DNA-binding domain"/>
    <property type="match status" value="1"/>
</dbReference>
<dbReference type="InterPro" id="IPR043129">
    <property type="entry name" value="ATPase_NBD"/>
</dbReference>
<accession>A0ABP8AU23</accession>
<dbReference type="Gene3D" id="3.30.420.40">
    <property type="match status" value="2"/>
</dbReference>
<keyword evidence="3" id="KW-1185">Reference proteome</keyword>
<sequence length="398" mass="41276">MSQLDQSHAARPALRPRQLAEKALPEHNRRHNRALVLQHLFYSGALSRADLARTSGLTRVTVGDLVAELQSEGIVHELGQRQGTRPGKPATLVEIDADAFHIAAIDLSPGDAFAGVVTNLRGEVLHRLTQPLAGATGEAAIEKVLILVAGLIGAAGSRLLGIGVGTPGIVDGEGIVRQAPNLGWYDLDLGARIRRAFDYPVHVANDANAAALGVRTVFPARGEGGEGDGATALDTAESLLVVRVEHGVGAGLVIGGELVQGEQFAAGEIGHVVIDEDGEECVCGRRGCLEVIIAAPHLKRRLAAAGDEGHEQVLTDAGRALGLALSPVISILNLNLVVLSGPAELIGGRLIDTARQTIQARTMSAVSNGLDLRTATGDEDLVLLGAAVLVLQGELGVS</sequence>
<comment type="similarity">
    <text evidence="1">Belongs to the ROK (NagC/XylR) family.</text>
</comment>
<dbReference type="InterPro" id="IPR036390">
    <property type="entry name" value="WH_DNA-bd_sf"/>
</dbReference>
<organism evidence="2 3">
    <name type="scientific">Gryllotalpicola kribbensis</name>
    <dbReference type="NCBI Taxonomy" id="993084"/>
    <lineage>
        <taxon>Bacteria</taxon>
        <taxon>Bacillati</taxon>
        <taxon>Actinomycetota</taxon>
        <taxon>Actinomycetes</taxon>
        <taxon>Micrococcales</taxon>
        <taxon>Microbacteriaceae</taxon>
        <taxon>Gryllotalpicola</taxon>
    </lineage>
</organism>
<name>A0ABP8AU23_9MICO</name>
<dbReference type="InterPro" id="IPR000600">
    <property type="entry name" value="ROK"/>
</dbReference>
<evidence type="ECO:0000256" key="1">
    <source>
        <dbReference type="ARBA" id="ARBA00006479"/>
    </source>
</evidence>
<dbReference type="InterPro" id="IPR049874">
    <property type="entry name" value="ROK_cs"/>
</dbReference>
<evidence type="ECO:0000313" key="3">
    <source>
        <dbReference type="Proteomes" id="UP001500213"/>
    </source>
</evidence>
<dbReference type="SUPFAM" id="SSF53067">
    <property type="entry name" value="Actin-like ATPase domain"/>
    <property type="match status" value="1"/>
</dbReference>
<dbReference type="PROSITE" id="PS01125">
    <property type="entry name" value="ROK"/>
    <property type="match status" value="1"/>
</dbReference>
<dbReference type="PANTHER" id="PTHR18964">
    <property type="entry name" value="ROK (REPRESSOR, ORF, KINASE) FAMILY"/>
    <property type="match status" value="1"/>
</dbReference>
<proteinExistence type="inferred from homology"/>
<dbReference type="Proteomes" id="UP001500213">
    <property type="component" value="Unassembled WGS sequence"/>
</dbReference>
<evidence type="ECO:0000313" key="2">
    <source>
        <dbReference type="EMBL" id="GAA4190183.1"/>
    </source>
</evidence>
<gene>
    <name evidence="2" type="ORF">GCM10022288_19030</name>
</gene>
<protein>
    <submittedName>
        <fullName evidence="2">ROK family transcriptional regulator</fullName>
    </submittedName>
</protein>
<reference evidence="3" key="1">
    <citation type="journal article" date="2019" name="Int. J. Syst. Evol. Microbiol.">
        <title>The Global Catalogue of Microorganisms (GCM) 10K type strain sequencing project: providing services to taxonomists for standard genome sequencing and annotation.</title>
        <authorList>
            <consortium name="The Broad Institute Genomics Platform"/>
            <consortium name="The Broad Institute Genome Sequencing Center for Infectious Disease"/>
            <person name="Wu L."/>
            <person name="Ma J."/>
        </authorList>
    </citation>
    <scope>NUCLEOTIDE SEQUENCE [LARGE SCALE GENOMIC DNA]</scope>
    <source>
        <strain evidence="3">JCM 17593</strain>
    </source>
</reference>
<dbReference type="Pfam" id="PF00480">
    <property type="entry name" value="ROK"/>
    <property type="match status" value="1"/>
</dbReference>
<comment type="caution">
    <text evidence="2">The sequence shown here is derived from an EMBL/GenBank/DDBJ whole genome shotgun (WGS) entry which is preliminary data.</text>
</comment>
<dbReference type="Gene3D" id="1.10.10.10">
    <property type="entry name" value="Winged helix-like DNA-binding domain superfamily/Winged helix DNA-binding domain"/>
    <property type="match status" value="1"/>
</dbReference>
<dbReference type="InterPro" id="IPR036388">
    <property type="entry name" value="WH-like_DNA-bd_sf"/>
</dbReference>
<dbReference type="EMBL" id="BAABBX010000015">
    <property type="protein sequence ID" value="GAA4190183.1"/>
    <property type="molecule type" value="Genomic_DNA"/>
</dbReference>
<dbReference type="RefSeq" id="WP_344776260.1">
    <property type="nucleotide sequence ID" value="NZ_BAABBX010000015.1"/>
</dbReference>